<dbReference type="EMBL" id="GFAC01002905">
    <property type="protein sequence ID" value="JAT96283.1"/>
    <property type="molecule type" value="mRNA"/>
</dbReference>
<dbReference type="Pfam" id="PF00743">
    <property type="entry name" value="FMO-like"/>
    <property type="match status" value="1"/>
</dbReference>
<evidence type="ECO:0000256" key="11">
    <source>
        <dbReference type="ARBA" id="ARBA00023033"/>
    </source>
</evidence>
<evidence type="ECO:0000256" key="18">
    <source>
        <dbReference type="PIRNR" id="PIRNR000332"/>
    </source>
</evidence>
<evidence type="ECO:0000256" key="10">
    <source>
        <dbReference type="ARBA" id="ARBA00023002"/>
    </source>
</evidence>
<evidence type="ECO:0000256" key="15">
    <source>
        <dbReference type="ARBA" id="ARBA00048041"/>
    </source>
</evidence>
<keyword evidence="10 18" id="KW-0560">Oxidoreductase</keyword>
<keyword evidence="4 18" id="KW-0285">Flavoprotein</keyword>
<comment type="function">
    <text evidence="13">Broad spectrum monooxygenase that catalyzes the oxygenation of a wide variety of nitrogen- and sulfur-containing compounds including xenobiotics. Catalyzes the S-oxygenation of hypotaurine to produce taurine, an organic osmolyte involved in cell volume regulation as well as a variety of cytoprotective and developmental processes. In vitro, catalyzes the N-oxygenation of trimethylamine (TMA) to produce trimethylamine N-oxide (TMAO) and could therefore participate to the detoxification of this compound that is generated by the action of gut microbiota from dietary precursors such as choline, choline containing compounds, betaine or L-carnitine.</text>
</comment>
<dbReference type="InterPro" id="IPR050346">
    <property type="entry name" value="FMO-like"/>
</dbReference>
<evidence type="ECO:0000256" key="3">
    <source>
        <dbReference type="ARBA" id="ARBA00009183"/>
    </source>
</evidence>
<evidence type="ECO:0000256" key="5">
    <source>
        <dbReference type="ARBA" id="ARBA00022692"/>
    </source>
</evidence>
<keyword evidence="6 18" id="KW-0256">Endoplasmic reticulum</keyword>
<comment type="similarity">
    <text evidence="3 18 19">Belongs to the FMO family.</text>
</comment>
<dbReference type="GO" id="GO:0047822">
    <property type="term" value="F:hypotaurine monooxygenase activity"/>
    <property type="evidence" value="ECO:0007669"/>
    <property type="project" value="RHEA"/>
</dbReference>
<dbReference type="InterPro" id="IPR000960">
    <property type="entry name" value="Flavin_mOase"/>
</dbReference>
<evidence type="ECO:0000256" key="13">
    <source>
        <dbReference type="ARBA" id="ARBA00045957"/>
    </source>
</evidence>
<dbReference type="PIRSF" id="PIRSF000332">
    <property type="entry name" value="FMO"/>
    <property type="match status" value="1"/>
</dbReference>
<dbReference type="Gene3D" id="3.50.50.60">
    <property type="entry name" value="FAD/NAD(P)-binding domain"/>
    <property type="match status" value="1"/>
</dbReference>
<name>A0A1E1XAK4_9ACAR</name>
<comment type="catalytic activity">
    <reaction evidence="14">
        <text>hypotaurine + NADH + O2 + H(+) = taurine + NAD(+) + H2O</text>
        <dbReference type="Rhea" id="RHEA:74111"/>
        <dbReference type="ChEBI" id="CHEBI:15377"/>
        <dbReference type="ChEBI" id="CHEBI:15378"/>
        <dbReference type="ChEBI" id="CHEBI:15379"/>
        <dbReference type="ChEBI" id="CHEBI:57540"/>
        <dbReference type="ChEBI" id="CHEBI:57853"/>
        <dbReference type="ChEBI" id="CHEBI:57945"/>
        <dbReference type="ChEBI" id="CHEBI:507393"/>
        <dbReference type="EC" id="1.14.13.8"/>
    </reaction>
    <physiologicalReaction direction="left-to-right" evidence="14">
        <dbReference type="Rhea" id="RHEA:74112"/>
    </physiologicalReaction>
</comment>
<dbReference type="PRINTS" id="PR00370">
    <property type="entry name" value="FMOXYGENASE"/>
</dbReference>
<comment type="cofactor">
    <cofactor evidence="1 18 19">
        <name>FAD</name>
        <dbReference type="ChEBI" id="CHEBI:57692"/>
    </cofactor>
</comment>
<evidence type="ECO:0000313" key="20">
    <source>
        <dbReference type="EMBL" id="JAT96283.1"/>
    </source>
</evidence>
<evidence type="ECO:0000256" key="16">
    <source>
        <dbReference type="ARBA" id="ARBA00048088"/>
    </source>
</evidence>
<comment type="catalytic activity">
    <reaction evidence="15">
        <text>hypotaurine + NADPH + O2 + H(+) = taurine + NADP(+) + H2O</text>
        <dbReference type="Rhea" id="RHEA:69819"/>
        <dbReference type="ChEBI" id="CHEBI:15377"/>
        <dbReference type="ChEBI" id="CHEBI:15378"/>
        <dbReference type="ChEBI" id="CHEBI:15379"/>
        <dbReference type="ChEBI" id="CHEBI:57783"/>
        <dbReference type="ChEBI" id="CHEBI:57853"/>
        <dbReference type="ChEBI" id="CHEBI:58349"/>
        <dbReference type="ChEBI" id="CHEBI:507393"/>
        <dbReference type="EC" id="1.14.13.8"/>
    </reaction>
    <physiologicalReaction direction="left-to-right" evidence="15">
        <dbReference type="Rhea" id="RHEA:69820"/>
    </physiologicalReaction>
</comment>
<dbReference type="GO" id="GO:0050660">
    <property type="term" value="F:flavin adenine dinucleotide binding"/>
    <property type="evidence" value="ECO:0007669"/>
    <property type="project" value="InterPro"/>
</dbReference>
<keyword evidence="12 18" id="KW-0472">Membrane</keyword>
<dbReference type="EC" id="1.-.-.-" evidence="19"/>
<comment type="subcellular location">
    <subcellularLocation>
        <location evidence="2">Endoplasmic reticulum membrane</location>
        <topology evidence="2">Single-pass membrane protein</topology>
    </subcellularLocation>
</comment>
<evidence type="ECO:0000256" key="1">
    <source>
        <dbReference type="ARBA" id="ARBA00001974"/>
    </source>
</evidence>
<evidence type="ECO:0000256" key="19">
    <source>
        <dbReference type="RuleBase" id="RU361177"/>
    </source>
</evidence>
<keyword evidence="7 18" id="KW-0274">FAD</keyword>
<comment type="catalytic activity">
    <reaction evidence="17">
        <text>N,N-dimethylaniline + NADPH + O2 + H(+) = N,N-dimethylaniline N-oxide + NADP(+) + H2O</text>
        <dbReference type="Rhea" id="RHEA:24468"/>
        <dbReference type="ChEBI" id="CHEBI:15377"/>
        <dbReference type="ChEBI" id="CHEBI:15378"/>
        <dbReference type="ChEBI" id="CHEBI:15379"/>
        <dbReference type="ChEBI" id="CHEBI:16269"/>
        <dbReference type="ChEBI" id="CHEBI:17735"/>
        <dbReference type="ChEBI" id="CHEBI:57783"/>
        <dbReference type="ChEBI" id="CHEBI:58349"/>
        <dbReference type="EC" id="1.14.13.8"/>
    </reaction>
    <physiologicalReaction direction="left-to-right" evidence="17">
        <dbReference type="Rhea" id="RHEA:24469"/>
    </physiologicalReaction>
</comment>
<protein>
    <recommendedName>
        <fullName evidence="19">Flavin-containing monooxygenase</fullName>
        <ecNumber evidence="19">1.-.-.-</ecNumber>
    </recommendedName>
</protein>
<evidence type="ECO:0000256" key="17">
    <source>
        <dbReference type="ARBA" id="ARBA00049443"/>
    </source>
</evidence>
<evidence type="ECO:0000256" key="7">
    <source>
        <dbReference type="ARBA" id="ARBA00022827"/>
    </source>
</evidence>
<evidence type="ECO:0000256" key="9">
    <source>
        <dbReference type="ARBA" id="ARBA00022989"/>
    </source>
</evidence>
<keyword evidence="9" id="KW-1133">Transmembrane helix</keyword>
<evidence type="ECO:0000256" key="6">
    <source>
        <dbReference type="ARBA" id="ARBA00022824"/>
    </source>
</evidence>
<dbReference type="GO" id="GO:0005789">
    <property type="term" value="C:endoplasmic reticulum membrane"/>
    <property type="evidence" value="ECO:0007669"/>
    <property type="project" value="UniProtKB-SubCell"/>
</dbReference>
<dbReference type="PANTHER" id="PTHR23023">
    <property type="entry name" value="DIMETHYLANILINE MONOOXYGENASE"/>
    <property type="match status" value="1"/>
</dbReference>
<sequence>MRVAVIGAGCCGITAVKACLEEGLDVVCFERASDCGGLWWYRDETPESGTGTVMRFTVANTSKEMSCYSDFPPDKDDPLFMTHWQTLRYIRSYADHFGVTPKIRFNHEVLRLDKDGTVRVRDMKTGRDWEDAFDGVLVCTGHHGSPSVPDVPDRELFRGRVMHSRDYKYADETFKDKTVVVVGFANSALDVAVNLSTVARQVFLSTRRINWVLPSHYKSVPMDVYVLNQARLWLYSWLPHSWFSRFVIRVANDAWDHKALGMEADHDIMSQGLVVNQYIDGKLLDGTVKIRGPPLRFTERGLVMDYIEEEVDTVVFATGFTTGLPFPTDALTRDGERLLLYKMMIPPANPNVAFLGFVDGNANLLQVFEMQARYMARVFSGKLTLPSREAMEQDVAATQNTIKSFFVPTPRHSLMIDKIAYVEDLAKIIGAKPNYLKLLFTDPKLYYVLMTSPVLNYQYRLQGPHCWDKARDAILGFQERLRAPLRHRKNGEDGGRSTANNFTTSKLVALCAVVGVSVCLSNGTLKSAPHSLYVFWDRAAQRVLAFASSLGGPFGTAAET</sequence>
<dbReference type="FunFam" id="3.50.50.60:FF:000159">
    <property type="entry name" value="Dimethylaniline monooxygenase [N-oxide-forming]"/>
    <property type="match status" value="1"/>
</dbReference>
<dbReference type="GO" id="GO:0004499">
    <property type="term" value="F:N,N-dimethylaniline monooxygenase activity"/>
    <property type="evidence" value="ECO:0007669"/>
    <property type="project" value="UniProtKB-UniRule"/>
</dbReference>
<comment type="catalytic activity">
    <reaction evidence="16">
        <text>trimethylamine + NADPH + O2 = trimethylamine N-oxide + NADP(+) + H2O</text>
        <dbReference type="Rhea" id="RHEA:31979"/>
        <dbReference type="ChEBI" id="CHEBI:15377"/>
        <dbReference type="ChEBI" id="CHEBI:15379"/>
        <dbReference type="ChEBI" id="CHEBI:15724"/>
        <dbReference type="ChEBI" id="CHEBI:57783"/>
        <dbReference type="ChEBI" id="CHEBI:58349"/>
        <dbReference type="ChEBI" id="CHEBI:58389"/>
        <dbReference type="EC" id="1.14.13.148"/>
    </reaction>
    <physiologicalReaction direction="left-to-right" evidence="16">
        <dbReference type="Rhea" id="RHEA:31980"/>
    </physiologicalReaction>
</comment>
<evidence type="ECO:0000256" key="12">
    <source>
        <dbReference type="ARBA" id="ARBA00023136"/>
    </source>
</evidence>
<organism evidence="20">
    <name type="scientific">Amblyomma aureolatum</name>
    <dbReference type="NCBI Taxonomy" id="187763"/>
    <lineage>
        <taxon>Eukaryota</taxon>
        <taxon>Metazoa</taxon>
        <taxon>Ecdysozoa</taxon>
        <taxon>Arthropoda</taxon>
        <taxon>Chelicerata</taxon>
        <taxon>Arachnida</taxon>
        <taxon>Acari</taxon>
        <taxon>Parasitiformes</taxon>
        <taxon>Ixodida</taxon>
        <taxon>Ixodoidea</taxon>
        <taxon>Ixodidae</taxon>
        <taxon>Amblyomminae</taxon>
        <taxon>Amblyomma</taxon>
    </lineage>
</organism>
<keyword evidence="5" id="KW-0812">Transmembrane</keyword>
<dbReference type="SUPFAM" id="SSF51905">
    <property type="entry name" value="FAD/NAD(P)-binding domain"/>
    <property type="match status" value="2"/>
</dbReference>
<reference evidence="20" key="1">
    <citation type="journal article" date="2017" name="Front. Cell. Infect. Microbiol.">
        <title>The Distinct Transcriptional Response of the Midgut of Amblyomma sculptum and Amblyomma aureolatum Ticks to Rickettsia rickettsii Correlates to Their Differences in Susceptibility to Infection.</title>
        <authorList>
            <person name="Martins L.A."/>
            <person name="Galletti M.F.B.M."/>
            <person name="Ribeiro J.M."/>
            <person name="Fujita A."/>
            <person name="Costa F.B."/>
            <person name="Labruna M.B."/>
            <person name="Daffre S."/>
            <person name="Fogaca A.C."/>
        </authorList>
    </citation>
    <scope>NUCLEOTIDE SEQUENCE</scope>
</reference>
<evidence type="ECO:0000256" key="14">
    <source>
        <dbReference type="ARBA" id="ARBA00047338"/>
    </source>
</evidence>
<dbReference type="GO" id="GO:0050661">
    <property type="term" value="F:NADP binding"/>
    <property type="evidence" value="ECO:0007669"/>
    <property type="project" value="InterPro"/>
</dbReference>
<evidence type="ECO:0000256" key="8">
    <source>
        <dbReference type="ARBA" id="ARBA00022857"/>
    </source>
</evidence>
<accession>A0A1E1XAK4</accession>
<proteinExistence type="evidence at transcript level"/>
<keyword evidence="8 18" id="KW-0521">NADP</keyword>
<evidence type="ECO:0000256" key="2">
    <source>
        <dbReference type="ARBA" id="ARBA00004389"/>
    </source>
</evidence>
<dbReference type="AlphaFoldDB" id="A0A1E1XAK4"/>
<dbReference type="GO" id="GO:0034899">
    <property type="term" value="F:trimethylamine monooxygenase activity"/>
    <property type="evidence" value="ECO:0007669"/>
    <property type="project" value="UniProtKB-EC"/>
</dbReference>
<evidence type="ECO:0000256" key="4">
    <source>
        <dbReference type="ARBA" id="ARBA00022630"/>
    </source>
</evidence>
<keyword evidence="11 18" id="KW-0503">Monooxygenase</keyword>
<dbReference type="InterPro" id="IPR036188">
    <property type="entry name" value="FAD/NAD-bd_sf"/>
</dbReference>
<dbReference type="InterPro" id="IPR020946">
    <property type="entry name" value="Flavin_mOase-like"/>
</dbReference>